<dbReference type="OrthoDB" id="9152530at2"/>
<keyword evidence="3" id="KW-1185">Reference proteome</keyword>
<organism evidence="2 3">
    <name type="scientific">Pelomicrobium methylotrophicum</name>
    <dbReference type="NCBI Taxonomy" id="2602750"/>
    <lineage>
        <taxon>Bacteria</taxon>
        <taxon>Pseudomonadati</taxon>
        <taxon>Pseudomonadota</taxon>
        <taxon>Hydrogenophilia</taxon>
        <taxon>Hydrogenophilia incertae sedis</taxon>
        <taxon>Pelomicrobium</taxon>
    </lineage>
</organism>
<evidence type="ECO:0000313" key="2">
    <source>
        <dbReference type="EMBL" id="TXF11944.1"/>
    </source>
</evidence>
<comment type="caution">
    <text evidence="2">The sequence shown here is derived from an EMBL/GenBank/DDBJ whole genome shotgun (WGS) entry which is preliminary data.</text>
</comment>
<name>A0A5C7EXD0_9PROT</name>
<accession>A0A5C7EXD0</accession>
<sequence length="108" mass="11438">MPMITLQSPGQRVAAFAIDGSTITIEGLVIDCAAHQQDEAVTLEVRRGSDGKPIIGGDGSYIAIVRIPARRYDEQTGGTDPMTGEPTAVRVPQPLDPDAVELILWPAA</sequence>
<evidence type="ECO:0000313" key="3">
    <source>
        <dbReference type="Proteomes" id="UP000321201"/>
    </source>
</evidence>
<dbReference type="Proteomes" id="UP000321201">
    <property type="component" value="Unassembled WGS sequence"/>
</dbReference>
<feature type="region of interest" description="Disordered" evidence="1">
    <location>
        <begin position="73"/>
        <end position="92"/>
    </location>
</feature>
<dbReference type="RefSeq" id="WP_147799684.1">
    <property type="nucleotide sequence ID" value="NZ_VPFL01000009.1"/>
</dbReference>
<dbReference type="EMBL" id="VPFL01000009">
    <property type="protein sequence ID" value="TXF11944.1"/>
    <property type="molecule type" value="Genomic_DNA"/>
</dbReference>
<dbReference type="InParanoid" id="A0A5C7EXD0"/>
<gene>
    <name evidence="2" type="ORF">FR698_08045</name>
</gene>
<dbReference type="AlphaFoldDB" id="A0A5C7EXD0"/>
<reference evidence="2 3" key="1">
    <citation type="submission" date="2019-08" db="EMBL/GenBank/DDBJ databases">
        <title>Pelomicrobium methylotrophicum gen. nov., sp. nov. a moderately thermophilic, facultatively anaerobic, lithoautotrophic and methylotrophic bacterium isolated from a terrestrial mud volcano.</title>
        <authorList>
            <person name="Slobodkina G.B."/>
            <person name="Merkel A.Y."/>
            <person name="Slobodkin A.I."/>
        </authorList>
    </citation>
    <scope>NUCLEOTIDE SEQUENCE [LARGE SCALE GENOMIC DNA]</scope>
    <source>
        <strain evidence="2 3">SM250</strain>
    </source>
</reference>
<evidence type="ECO:0000256" key="1">
    <source>
        <dbReference type="SAM" id="MobiDB-lite"/>
    </source>
</evidence>
<protein>
    <submittedName>
        <fullName evidence="2">Uncharacterized protein</fullName>
    </submittedName>
</protein>
<proteinExistence type="predicted"/>